<gene>
    <name evidence="2" type="ORF">MAR_010582</name>
</gene>
<name>A0ABY7E6H5_MYAAR</name>
<feature type="transmembrane region" description="Helical" evidence="1">
    <location>
        <begin position="599"/>
        <end position="623"/>
    </location>
</feature>
<evidence type="ECO:0000313" key="3">
    <source>
        <dbReference type="Proteomes" id="UP001164746"/>
    </source>
</evidence>
<keyword evidence="1" id="KW-0472">Membrane</keyword>
<evidence type="ECO:0000256" key="1">
    <source>
        <dbReference type="SAM" id="Phobius"/>
    </source>
</evidence>
<sequence length="644" mass="70523">MLECEGPGLDHIKWHVKYTDLLPTKVIPLGGYHANYWPTDIRGVLPVVPSKRETGGEFLETISSWIGTNGWENSGVRCDDMSALRLRRTVECARIAVVASVLVLTAMASMSTDNKRTMDFLLPMLPSTNYILNDVLVLPRNVEAVNVTVVDADGRRENRVEANTGTDFRIQIEEPISRYTEYYLRVPADSIVAINLTGSLVLLEATQTFTRVHKLITHGDKLENTDTLTLLILPAFPNTTTNICPFVRIKKNLNANSTFLSRLIPDAIKCRQVEVGRDDGFVLNNVSLLRGMEIIADKPVGILMGWRSNLSSASGADLAAGTAPQPISPLIWGSAPLSGCNITLSGQREVLHYTADPGEPLVINNLTSPSDGWYMETSGLANVRYTTISGHTRHIGRSIVAINLDRPDRAACNDSTDGFVFQWLPLQADLSLLVICVCAGNVSLISKTRESITPSRSFVMNPINDTMYHVYAYTTPYNSVGKLSFNSHHCEYTLPIETNTPTAGSETVVPHFLKHSGDLRPVTGVPATSMQPREAPRVPSAPRRDALAMNHDFTMVLDILHSDDGQQFRLDQPADSPGNIDTGYRILPSQGQLGEDGGVMAVVASLLAALAAVALLILAFAVGDALSHRRHGRNTRIRPFISFY</sequence>
<keyword evidence="3" id="KW-1185">Reference proteome</keyword>
<organism evidence="2 3">
    <name type="scientific">Mya arenaria</name>
    <name type="common">Soft-shell clam</name>
    <dbReference type="NCBI Taxonomy" id="6604"/>
    <lineage>
        <taxon>Eukaryota</taxon>
        <taxon>Metazoa</taxon>
        <taxon>Spiralia</taxon>
        <taxon>Lophotrochozoa</taxon>
        <taxon>Mollusca</taxon>
        <taxon>Bivalvia</taxon>
        <taxon>Autobranchia</taxon>
        <taxon>Heteroconchia</taxon>
        <taxon>Euheterodonta</taxon>
        <taxon>Imparidentia</taxon>
        <taxon>Neoheterodontei</taxon>
        <taxon>Myida</taxon>
        <taxon>Myoidea</taxon>
        <taxon>Myidae</taxon>
        <taxon>Mya</taxon>
    </lineage>
</organism>
<accession>A0ABY7E6H5</accession>
<dbReference type="EMBL" id="CP111015">
    <property type="protein sequence ID" value="WAR04024.1"/>
    <property type="molecule type" value="Genomic_DNA"/>
</dbReference>
<dbReference type="Proteomes" id="UP001164746">
    <property type="component" value="Chromosome 4"/>
</dbReference>
<keyword evidence="1" id="KW-1133">Transmembrane helix</keyword>
<evidence type="ECO:0000313" key="2">
    <source>
        <dbReference type="EMBL" id="WAR04024.1"/>
    </source>
</evidence>
<keyword evidence="1" id="KW-0812">Transmembrane</keyword>
<proteinExistence type="predicted"/>
<protein>
    <submittedName>
        <fullName evidence="2">Uncharacterized protein</fullName>
    </submittedName>
</protein>
<reference evidence="2" key="1">
    <citation type="submission" date="2022-11" db="EMBL/GenBank/DDBJ databases">
        <title>Centuries of genome instability and evolution in soft-shell clam transmissible cancer (bioRxiv).</title>
        <authorList>
            <person name="Hart S.F.M."/>
            <person name="Yonemitsu M.A."/>
            <person name="Giersch R.M."/>
            <person name="Beal B.F."/>
            <person name="Arriagada G."/>
            <person name="Davis B.W."/>
            <person name="Ostrander E.A."/>
            <person name="Goff S.P."/>
            <person name="Metzger M.J."/>
        </authorList>
    </citation>
    <scope>NUCLEOTIDE SEQUENCE</scope>
    <source>
        <strain evidence="2">MELC-2E11</strain>
        <tissue evidence="2">Siphon/mantle</tissue>
    </source>
</reference>